<accession>A0A653E631</accession>
<dbReference type="EMBL" id="LR215729">
    <property type="protein sequence ID" value="VEV98199.1"/>
    <property type="molecule type" value="Genomic_DNA"/>
</dbReference>
<dbReference type="Pfam" id="PF22014">
    <property type="entry name" value="DUF6932"/>
    <property type="match status" value="1"/>
</dbReference>
<organism evidence="1">
    <name type="scientific">Pseudomonas marincola</name>
    <dbReference type="NCBI Taxonomy" id="437900"/>
    <lineage>
        <taxon>Bacteria</taxon>
        <taxon>Pseudomonadati</taxon>
        <taxon>Pseudomonadota</taxon>
        <taxon>Gammaproteobacteria</taxon>
        <taxon>Pseudomonadales</taxon>
        <taxon>Pseudomonadaceae</taxon>
        <taxon>Pseudomonas</taxon>
    </lineage>
</organism>
<dbReference type="InterPro" id="IPR053860">
    <property type="entry name" value="DUF6932"/>
</dbReference>
<evidence type="ECO:0000313" key="1">
    <source>
        <dbReference type="EMBL" id="VEV98199.1"/>
    </source>
</evidence>
<proteinExistence type="predicted"/>
<dbReference type="AlphaFoldDB" id="A0A653E631"/>
<reference evidence="1" key="1">
    <citation type="submission" date="2019-02" db="EMBL/GenBank/DDBJ databases">
        <authorList>
            <consortium name="Genoscope - CEA"/>
            <person name="William W."/>
        </authorList>
    </citation>
    <scope>NUCLEOTIDE SEQUENCE [LARGE SCALE GENOMIC DNA]</scope>
    <source>
        <strain evidence="1">YSy11</strain>
    </source>
</reference>
<name>A0A653E631_9PSED</name>
<sequence length="111" mass="13052">MLLGRPPNDMDVVMFADIPLAIEQSLQPLDVKILTNNHWIKANYKVDFYLVELSVNPETLIELSTYWYSMWSHRRTLQWKGFLSVRLDPGFDQEASTLLGIRRQELQNEQN</sequence>
<gene>
    <name evidence="1" type="ORF">PMYSY11_3155</name>
</gene>
<protein>
    <submittedName>
        <fullName evidence="1">Uncharacterized protein</fullName>
    </submittedName>
</protein>